<sequence>MLPEGIPQRIGGGGPERRVVEKFVGEDLGAGGQPMTGWRHRHQGFGEQRLEVDAVVEEGAAGEGHVHRARGQSGRRDLIGGMAQFHGDSGVVLAEGRQDGLGEGRGRALQRAQPSH</sequence>
<reference evidence="2 3" key="2">
    <citation type="journal article" date="2016" name="Genome Announc.">
        <title>Draft Genome Sequence of Erythromycin- and Oxytetracycline-Sensitive Nocardia seriolae Strain U-1 (NBRC 110359).</title>
        <authorList>
            <person name="Imajoh M."/>
            <person name="Sukeda M."/>
            <person name="Shimizu M."/>
            <person name="Yamane J."/>
            <person name="Ohnishi K."/>
            <person name="Oshima S."/>
        </authorList>
    </citation>
    <scope>NUCLEOTIDE SEQUENCE [LARGE SCALE GENOMIC DNA]</scope>
    <source>
        <strain evidence="2 3">U-1</strain>
    </source>
</reference>
<dbReference type="Proteomes" id="UP000037179">
    <property type="component" value="Unassembled WGS sequence"/>
</dbReference>
<keyword evidence="3" id="KW-1185">Reference proteome</keyword>
<protein>
    <submittedName>
        <fullName evidence="2">Uncharacterized protein</fullName>
    </submittedName>
</protein>
<evidence type="ECO:0000313" key="2">
    <source>
        <dbReference type="EMBL" id="GAP28453.1"/>
    </source>
</evidence>
<dbReference type="EMBL" id="BBYQ01000036">
    <property type="protein sequence ID" value="GAP28453.1"/>
    <property type="molecule type" value="Genomic_DNA"/>
</dbReference>
<organism evidence="2 3">
    <name type="scientific">Nocardia seriolae</name>
    <dbReference type="NCBI Taxonomy" id="37332"/>
    <lineage>
        <taxon>Bacteria</taxon>
        <taxon>Bacillati</taxon>
        <taxon>Actinomycetota</taxon>
        <taxon>Actinomycetes</taxon>
        <taxon>Mycobacteriales</taxon>
        <taxon>Nocardiaceae</taxon>
        <taxon>Nocardia</taxon>
    </lineage>
</organism>
<gene>
    <name evidence="2" type="ORF">NSK11_contig00036-0042</name>
</gene>
<feature type="region of interest" description="Disordered" evidence="1">
    <location>
        <begin position="97"/>
        <end position="116"/>
    </location>
</feature>
<name>A0ABC9YST1_9NOCA</name>
<comment type="caution">
    <text evidence="2">The sequence shown here is derived from an EMBL/GenBank/DDBJ whole genome shotgun (WGS) entry which is preliminary data.</text>
</comment>
<dbReference type="AlphaFoldDB" id="A0ABC9YST1"/>
<reference evidence="3" key="1">
    <citation type="submission" date="2015-07" db="EMBL/GenBank/DDBJ databases">
        <title>Nocardia seriolae U-1 whole genome shotgun sequence.</title>
        <authorList>
            <person name="Imajoh M."/>
            <person name="Fukumoto Y."/>
            <person name="Sukeda M."/>
            <person name="Yamane J."/>
            <person name="Yamasaki K."/>
            <person name="Shimizu M."/>
            <person name="Ohnishi K."/>
            <person name="Oshima S."/>
        </authorList>
    </citation>
    <scope>NUCLEOTIDE SEQUENCE [LARGE SCALE GENOMIC DNA]</scope>
    <source>
        <strain evidence="3">U-1</strain>
    </source>
</reference>
<accession>A0ABC9YST1</accession>
<feature type="compositionally biased region" description="Basic and acidic residues" evidence="1">
    <location>
        <begin position="97"/>
        <end position="106"/>
    </location>
</feature>
<evidence type="ECO:0000313" key="3">
    <source>
        <dbReference type="Proteomes" id="UP000037179"/>
    </source>
</evidence>
<proteinExistence type="predicted"/>
<evidence type="ECO:0000256" key="1">
    <source>
        <dbReference type="SAM" id="MobiDB-lite"/>
    </source>
</evidence>